<dbReference type="GO" id="GO:0030246">
    <property type="term" value="F:carbohydrate binding"/>
    <property type="evidence" value="ECO:0007669"/>
    <property type="project" value="UniProtKB-KW"/>
</dbReference>
<feature type="transmembrane region" description="Helical" evidence="5">
    <location>
        <begin position="57"/>
        <end position="78"/>
    </location>
</feature>
<gene>
    <name evidence="7" type="ORF">Q8A67_023730</name>
</gene>
<evidence type="ECO:0000259" key="6">
    <source>
        <dbReference type="PROSITE" id="PS50041"/>
    </source>
</evidence>
<keyword evidence="2" id="KW-1015">Disulfide bond</keyword>
<feature type="domain" description="C-type lectin" evidence="6">
    <location>
        <begin position="125"/>
        <end position="216"/>
    </location>
</feature>
<dbReference type="InterPro" id="IPR016186">
    <property type="entry name" value="C-type_lectin-like/link_sf"/>
</dbReference>
<dbReference type="Proteomes" id="UP001187343">
    <property type="component" value="Unassembled WGS sequence"/>
</dbReference>
<evidence type="ECO:0000256" key="1">
    <source>
        <dbReference type="ARBA" id="ARBA00022734"/>
    </source>
</evidence>
<dbReference type="InterPro" id="IPR001304">
    <property type="entry name" value="C-type_lectin-like"/>
</dbReference>
<dbReference type="Pfam" id="PF00059">
    <property type="entry name" value="Lectin_C"/>
    <property type="match status" value="1"/>
</dbReference>
<accession>A0AA88P829</accession>
<evidence type="ECO:0000313" key="7">
    <source>
        <dbReference type="EMBL" id="KAK2871203.1"/>
    </source>
</evidence>
<protein>
    <recommendedName>
        <fullName evidence="6">C-type lectin domain-containing protein</fullName>
    </recommendedName>
</protein>
<keyword evidence="4" id="KW-0175">Coiled coil</keyword>
<keyword evidence="5" id="KW-0472">Membrane</keyword>
<dbReference type="AlphaFoldDB" id="A0AA88P829"/>
<keyword evidence="1" id="KW-0430">Lectin</keyword>
<reference evidence="7" key="1">
    <citation type="submission" date="2023-08" db="EMBL/GenBank/DDBJ databases">
        <title>Chromosome-level Genome Assembly of mud carp (Cirrhinus molitorella).</title>
        <authorList>
            <person name="Liu H."/>
        </authorList>
    </citation>
    <scope>NUCLEOTIDE SEQUENCE</scope>
    <source>
        <strain evidence="7">Prfri</strain>
        <tissue evidence="7">Muscle</tissue>
    </source>
</reference>
<evidence type="ECO:0000256" key="5">
    <source>
        <dbReference type="SAM" id="Phobius"/>
    </source>
</evidence>
<feature type="coiled-coil region" evidence="4">
    <location>
        <begin position="74"/>
        <end position="115"/>
    </location>
</feature>
<feature type="transmembrane region" description="Helical" evidence="5">
    <location>
        <begin position="242"/>
        <end position="265"/>
    </location>
</feature>
<sequence>MDTGARQIETEDIYENTDAMRGKITTETEDLNTTKIQPPEQRGSDCVKIRNYRAAEVCLVLLCVLLLTAVIVLCVILTQEKQQLISKNEKLTNERDQLIVKNTNLTNERAQLRNELQFCVNWTCYQSTCYYISNEMKNWTESRQDCLRRGADLIIINNKEEQDFVMNMPGFAAVYIGLTDIDVESVWTWVDGSILNSGNGSWVSGEPAGGIIENCAVTVAVSLLEFSNLKGSDYVQIRNYRAAVVCLVLLCFLLVTAVIVLCVTFTQERQQSISKNEKLTNEKDQLTDLTKVFRR</sequence>
<dbReference type="PROSITE" id="PS50041">
    <property type="entry name" value="C_TYPE_LECTIN_2"/>
    <property type="match status" value="1"/>
</dbReference>
<dbReference type="SMART" id="SM00034">
    <property type="entry name" value="CLECT"/>
    <property type="match status" value="1"/>
</dbReference>
<dbReference type="Gene3D" id="1.20.5.1000">
    <property type="entry name" value="arf6 gtpase in complex with a specific effector, jip4"/>
    <property type="match status" value="1"/>
</dbReference>
<proteinExistence type="predicted"/>
<dbReference type="InterPro" id="IPR052309">
    <property type="entry name" value="C-type_Lectin_Domain_Fam1"/>
</dbReference>
<dbReference type="InterPro" id="IPR016187">
    <property type="entry name" value="CTDL_fold"/>
</dbReference>
<dbReference type="InterPro" id="IPR033989">
    <property type="entry name" value="CD209-like_CTLD"/>
</dbReference>
<name>A0AA88P829_9TELE</name>
<dbReference type="Gene3D" id="3.10.100.10">
    <property type="entry name" value="Mannose-Binding Protein A, subunit A"/>
    <property type="match status" value="1"/>
</dbReference>
<dbReference type="EMBL" id="JAUYZG010000023">
    <property type="protein sequence ID" value="KAK2871203.1"/>
    <property type="molecule type" value="Genomic_DNA"/>
</dbReference>
<evidence type="ECO:0000256" key="3">
    <source>
        <dbReference type="ARBA" id="ARBA00023180"/>
    </source>
</evidence>
<dbReference type="CDD" id="cd03590">
    <property type="entry name" value="CLECT_DC-SIGN_like"/>
    <property type="match status" value="1"/>
</dbReference>
<organism evidence="7 8">
    <name type="scientific">Cirrhinus molitorella</name>
    <name type="common">mud carp</name>
    <dbReference type="NCBI Taxonomy" id="172907"/>
    <lineage>
        <taxon>Eukaryota</taxon>
        <taxon>Metazoa</taxon>
        <taxon>Chordata</taxon>
        <taxon>Craniata</taxon>
        <taxon>Vertebrata</taxon>
        <taxon>Euteleostomi</taxon>
        <taxon>Actinopterygii</taxon>
        <taxon>Neopterygii</taxon>
        <taxon>Teleostei</taxon>
        <taxon>Ostariophysi</taxon>
        <taxon>Cypriniformes</taxon>
        <taxon>Cyprinidae</taxon>
        <taxon>Labeoninae</taxon>
        <taxon>Labeonini</taxon>
        <taxon>Cirrhinus</taxon>
    </lineage>
</organism>
<dbReference type="PANTHER" id="PTHR46490">
    <property type="entry name" value="C-TYPE LECTIN DOMAIN FAMILY 12 MEMBER A-RELATED"/>
    <property type="match status" value="1"/>
</dbReference>
<dbReference type="SUPFAM" id="SSF56436">
    <property type="entry name" value="C-type lectin-like"/>
    <property type="match status" value="1"/>
</dbReference>
<evidence type="ECO:0000256" key="4">
    <source>
        <dbReference type="SAM" id="Coils"/>
    </source>
</evidence>
<evidence type="ECO:0000313" key="8">
    <source>
        <dbReference type="Proteomes" id="UP001187343"/>
    </source>
</evidence>
<evidence type="ECO:0000256" key="2">
    <source>
        <dbReference type="ARBA" id="ARBA00023157"/>
    </source>
</evidence>
<keyword evidence="8" id="KW-1185">Reference proteome</keyword>
<keyword evidence="5" id="KW-0812">Transmembrane</keyword>
<dbReference type="PANTHER" id="PTHR46490:SF6">
    <property type="entry name" value="ASIALOGLYCOPROTEIN RECEPTOR 1-LIKE-RELATED"/>
    <property type="match status" value="1"/>
</dbReference>
<keyword evidence="3" id="KW-0325">Glycoprotein</keyword>
<comment type="caution">
    <text evidence="7">The sequence shown here is derived from an EMBL/GenBank/DDBJ whole genome shotgun (WGS) entry which is preliminary data.</text>
</comment>
<keyword evidence="5" id="KW-1133">Transmembrane helix</keyword>